<evidence type="ECO:0000313" key="10">
    <source>
        <dbReference type="EMBL" id="QEU09475.1"/>
    </source>
</evidence>
<evidence type="ECO:0000256" key="5">
    <source>
        <dbReference type="ARBA" id="ARBA00023002"/>
    </source>
</evidence>
<dbReference type="PANTHER" id="PTHR43292:SF3">
    <property type="entry name" value="ACYL-COA DEHYDROGENASE FADE29"/>
    <property type="match status" value="1"/>
</dbReference>
<keyword evidence="4 6" id="KW-0274">FAD</keyword>
<dbReference type="InterPro" id="IPR013786">
    <property type="entry name" value="AcylCoA_DH/ox_N"/>
</dbReference>
<name>A0A5P2QU72_9RHOB</name>
<evidence type="ECO:0000256" key="6">
    <source>
        <dbReference type="RuleBase" id="RU362125"/>
    </source>
</evidence>
<dbReference type="GO" id="GO:0050660">
    <property type="term" value="F:flavin adenine dinucleotide binding"/>
    <property type="evidence" value="ECO:0007669"/>
    <property type="project" value="InterPro"/>
</dbReference>
<dbReference type="InterPro" id="IPR037069">
    <property type="entry name" value="AcylCoA_DH/ox_N_sf"/>
</dbReference>
<dbReference type="SUPFAM" id="SSF56645">
    <property type="entry name" value="Acyl-CoA dehydrogenase NM domain-like"/>
    <property type="match status" value="1"/>
</dbReference>
<evidence type="ECO:0000313" key="11">
    <source>
        <dbReference type="Proteomes" id="UP000324507"/>
    </source>
</evidence>
<dbReference type="InterPro" id="IPR009100">
    <property type="entry name" value="AcylCoA_DH/oxidase_NM_dom_sf"/>
</dbReference>
<dbReference type="Pfam" id="PF02770">
    <property type="entry name" value="Acyl-CoA_dh_M"/>
    <property type="match status" value="1"/>
</dbReference>
<sequence length="395" mass="43471">MTMTRDLDALRQDVRDWMAAHLTGRFAPLKFRAGAGEGDVMPELRKEWEQELAAGGWTCPGWPVEHGGRGMSVAEQVVFQEEYSRVGGPGRLGHIGEGLIGPTIIAYGTPDQQKRSLPGIREGRIFWAQGYSEPSAGSDLGNIRTRARQDPATGDWLVSGQKIWTSMAHVSDWIFVLARAEEGSVGRKGLVFLLMPLDQPGVTIQPIRQIGGGAEFNSVFFDNARASASDVLGGVGDGWKIAMALLSFERGISTLGQQMGFAQELELICQIAQENGAARLPGIRHRIARAWAGLRAMRYLAMRVLEETEGAEALRERLSYKYHWSNWHRDLGALAMEVMGLSGNLLSADERHERLRQMFLFTPADTIYGGTNEIQLNILAETGLGMPREPRGTLA</sequence>
<dbReference type="EMBL" id="CP044081">
    <property type="protein sequence ID" value="QEU09475.1"/>
    <property type="molecule type" value="Genomic_DNA"/>
</dbReference>
<comment type="cofactor">
    <cofactor evidence="1 6">
        <name>FAD</name>
        <dbReference type="ChEBI" id="CHEBI:57692"/>
    </cofactor>
</comment>
<evidence type="ECO:0000259" key="7">
    <source>
        <dbReference type="Pfam" id="PF00441"/>
    </source>
</evidence>
<dbReference type="GO" id="GO:0005886">
    <property type="term" value="C:plasma membrane"/>
    <property type="evidence" value="ECO:0007669"/>
    <property type="project" value="TreeGrafter"/>
</dbReference>
<feature type="domain" description="Acyl-CoA dehydrogenase/oxidase C-terminal" evidence="7">
    <location>
        <begin position="236"/>
        <end position="382"/>
    </location>
</feature>
<dbReference type="InterPro" id="IPR036250">
    <property type="entry name" value="AcylCo_DH-like_C"/>
</dbReference>
<protein>
    <submittedName>
        <fullName evidence="10">Acyl-CoA dehydrogenase</fullName>
    </submittedName>
</protein>
<dbReference type="InterPro" id="IPR046373">
    <property type="entry name" value="Acyl-CoA_Oxase/DH_mid-dom_sf"/>
</dbReference>
<dbReference type="Gene3D" id="2.40.110.10">
    <property type="entry name" value="Butyryl-CoA Dehydrogenase, subunit A, domain 2"/>
    <property type="match status" value="1"/>
</dbReference>
<dbReference type="Proteomes" id="UP000324507">
    <property type="component" value="Chromosome"/>
</dbReference>
<dbReference type="InterPro" id="IPR006091">
    <property type="entry name" value="Acyl-CoA_Oxase/DH_mid-dom"/>
</dbReference>
<dbReference type="Gene3D" id="1.10.540.10">
    <property type="entry name" value="Acyl-CoA dehydrogenase/oxidase, N-terminal domain"/>
    <property type="match status" value="1"/>
</dbReference>
<dbReference type="InterPro" id="IPR009075">
    <property type="entry name" value="AcylCo_DH/oxidase_C"/>
</dbReference>
<dbReference type="Gene3D" id="1.20.140.10">
    <property type="entry name" value="Butyryl-CoA Dehydrogenase, subunit A, domain 3"/>
    <property type="match status" value="1"/>
</dbReference>
<reference evidence="10 11" key="1">
    <citation type="submission" date="2019-09" db="EMBL/GenBank/DDBJ databases">
        <title>FDA dAtabase for Regulatory Grade micrObial Sequences (FDA-ARGOS): Supporting development and validation of Infectious Disease Dx tests.</title>
        <authorList>
            <person name="Sciortino C."/>
            <person name="Tallon L."/>
            <person name="Sadzewicz L."/>
            <person name="Vavikolanu K."/>
            <person name="Mehta A."/>
            <person name="Aluvathingal J."/>
            <person name="Nadendla S."/>
            <person name="Nandy P."/>
            <person name="Geyer C."/>
            <person name="Yan Y."/>
            <person name="Sichtig H."/>
        </authorList>
    </citation>
    <scope>NUCLEOTIDE SEQUENCE [LARGE SCALE GENOMIC DNA]</scope>
    <source>
        <strain evidence="10 11">FDAARGOS_643</strain>
    </source>
</reference>
<evidence type="ECO:0000256" key="4">
    <source>
        <dbReference type="ARBA" id="ARBA00022827"/>
    </source>
</evidence>
<dbReference type="AlphaFoldDB" id="A0A5P2QU72"/>
<dbReference type="GO" id="GO:0016627">
    <property type="term" value="F:oxidoreductase activity, acting on the CH-CH group of donors"/>
    <property type="evidence" value="ECO:0007669"/>
    <property type="project" value="InterPro"/>
</dbReference>
<accession>A0A5P2QU72</accession>
<evidence type="ECO:0000256" key="1">
    <source>
        <dbReference type="ARBA" id="ARBA00001974"/>
    </source>
</evidence>
<gene>
    <name evidence="10" type="ORF">FOB51_16515</name>
</gene>
<comment type="similarity">
    <text evidence="2 6">Belongs to the acyl-CoA dehydrogenase family.</text>
</comment>
<dbReference type="Pfam" id="PF02771">
    <property type="entry name" value="Acyl-CoA_dh_N"/>
    <property type="match status" value="1"/>
</dbReference>
<feature type="domain" description="Acyl-CoA oxidase/dehydrogenase middle" evidence="8">
    <location>
        <begin position="128"/>
        <end position="223"/>
    </location>
</feature>
<dbReference type="Pfam" id="PF00441">
    <property type="entry name" value="Acyl-CoA_dh_1"/>
    <property type="match status" value="1"/>
</dbReference>
<evidence type="ECO:0000256" key="2">
    <source>
        <dbReference type="ARBA" id="ARBA00009347"/>
    </source>
</evidence>
<evidence type="ECO:0000259" key="8">
    <source>
        <dbReference type="Pfam" id="PF02770"/>
    </source>
</evidence>
<dbReference type="PANTHER" id="PTHR43292">
    <property type="entry name" value="ACYL-COA DEHYDROGENASE"/>
    <property type="match status" value="1"/>
</dbReference>
<proteinExistence type="inferred from homology"/>
<evidence type="ECO:0000259" key="9">
    <source>
        <dbReference type="Pfam" id="PF02771"/>
    </source>
</evidence>
<keyword evidence="3 6" id="KW-0285">Flavoprotein</keyword>
<feature type="domain" description="Acyl-CoA dehydrogenase/oxidase N-terminal" evidence="9">
    <location>
        <begin position="5"/>
        <end position="123"/>
    </location>
</feature>
<dbReference type="InterPro" id="IPR052161">
    <property type="entry name" value="Mycobact_Acyl-CoA_DH"/>
</dbReference>
<dbReference type="SUPFAM" id="SSF47203">
    <property type="entry name" value="Acyl-CoA dehydrogenase C-terminal domain-like"/>
    <property type="match status" value="1"/>
</dbReference>
<organism evidence="10 11">
    <name type="scientific">Paracoccus yeei</name>
    <dbReference type="NCBI Taxonomy" id="147645"/>
    <lineage>
        <taxon>Bacteria</taxon>
        <taxon>Pseudomonadati</taxon>
        <taxon>Pseudomonadota</taxon>
        <taxon>Alphaproteobacteria</taxon>
        <taxon>Rhodobacterales</taxon>
        <taxon>Paracoccaceae</taxon>
        <taxon>Paracoccus</taxon>
    </lineage>
</organism>
<evidence type="ECO:0000256" key="3">
    <source>
        <dbReference type="ARBA" id="ARBA00022630"/>
    </source>
</evidence>
<keyword evidence="5 6" id="KW-0560">Oxidoreductase</keyword>